<dbReference type="Pfam" id="PF00152">
    <property type="entry name" value="tRNA-synt_2"/>
    <property type="match status" value="1"/>
</dbReference>
<evidence type="ECO:0000256" key="1">
    <source>
        <dbReference type="ARBA" id="ARBA00004496"/>
    </source>
</evidence>
<evidence type="ECO:0000256" key="4">
    <source>
        <dbReference type="ARBA" id="ARBA00022490"/>
    </source>
</evidence>
<dbReference type="PANTHER" id="PTHR43450:SF1">
    <property type="entry name" value="ASPARTATE--TRNA LIGASE, CYTOPLASMIC"/>
    <property type="match status" value="1"/>
</dbReference>
<dbReference type="Gene3D" id="3.30.930.10">
    <property type="entry name" value="Bira Bifunctional Protein, Domain 2"/>
    <property type="match status" value="1"/>
</dbReference>
<sequence length="396" mass="43280">MIRRRRRRRAGRGRRQPRGGLRQQRRRRRGGRRAGGRRLRGRLGSGASASPGAAGVGSTSGDQTPIRAQEMHRHATATAEALSGERLRPELAGEPEAPLVGVYEPLRPGSPPPLRFSRVASLGADGDRTTDWRTDMASCTAGHGARQGQDIVRSLEGAQPTHCAVRQVQVEGGLDGGESATTFAKFFKSLPLESLLDVRGVLVESNVTSCTQSTVELQMDRPCLRGVRVPGDAAVPAGGRPARREGEIEASQETDRPYVRVLPDLRLDNRWLDLRVPANNGIMRVQAAVCRIFRNTLTAKSFIEIHSPKLISGESEGGADVFRTDYFGRQASLAQSPQLYKQMAMSADLPGVFEVGPVFRAENSNTNRHLCEFTGLDLEMPIDWHYDEVAGACSLW</sequence>
<evidence type="ECO:0000256" key="6">
    <source>
        <dbReference type="ARBA" id="ARBA00022741"/>
    </source>
</evidence>
<dbReference type="InterPro" id="IPR006195">
    <property type="entry name" value="aa-tRNA-synth_II"/>
</dbReference>
<comment type="caution">
    <text evidence="13">The sequence shown here is derived from an EMBL/GenBank/DDBJ whole genome shotgun (WGS) entry which is preliminary data.</text>
</comment>
<dbReference type="EMBL" id="CAUYUJ010015490">
    <property type="protein sequence ID" value="CAK0854600.1"/>
    <property type="molecule type" value="Genomic_DNA"/>
</dbReference>
<comment type="subcellular location">
    <subcellularLocation>
        <location evidence="1">Cytoplasm</location>
    </subcellularLocation>
</comment>
<feature type="compositionally biased region" description="Basic residues" evidence="11">
    <location>
        <begin position="1"/>
        <end position="41"/>
    </location>
</feature>
<feature type="domain" description="Aminoacyl-transfer RNA synthetases class-II family profile" evidence="12">
    <location>
        <begin position="283"/>
        <end position="380"/>
    </location>
</feature>
<dbReference type="InterPro" id="IPR004523">
    <property type="entry name" value="Asp-tRNA_synthase_2"/>
</dbReference>
<keyword evidence="14" id="KW-1185">Reference proteome</keyword>
<evidence type="ECO:0000256" key="9">
    <source>
        <dbReference type="ARBA" id="ARBA00023146"/>
    </source>
</evidence>
<dbReference type="PANTHER" id="PTHR43450">
    <property type="entry name" value="ASPARTYL-TRNA SYNTHETASE"/>
    <property type="match status" value="1"/>
</dbReference>
<comment type="similarity">
    <text evidence="2">Belongs to the class-II aminoacyl-tRNA synthetase family. Type 2 subfamily.</text>
</comment>
<dbReference type="SUPFAM" id="SSF55681">
    <property type="entry name" value="Class II aaRS and biotin synthetases"/>
    <property type="match status" value="1"/>
</dbReference>
<evidence type="ECO:0000256" key="8">
    <source>
        <dbReference type="ARBA" id="ARBA00022917"/>
    </source>
</evidence>
<comment type="catalytic activity">
    <reaction evidence="10">
        <text>tRNA(Asp) + L-aspartate + ATP = L-aspartyl-tRNA(Asp) + AMP + diphosphate</text>
        <dbReference type="Rhea" id="RHEA:19649"/>
        <dbReference type="Rhea" id="RHEA-COMP:9660"/>
        <dbReference type="Rhea" id="RHEA-COMP:9678"/>
        <dbReference type="ChEBI" id="CHEBI:29991"/>
        <dbReference type="ChEBI" id="CHEBI:30616"/>
        <dbReference type="ChEBI" id="CHEBI:33019"/>
        <dbReference type="ChEBI" id="CHEBI:78442"/>
        <dbReference type="ChEBI" id="CHEBI:78516"/>
        <dbReference type="ChEBI" id="CHEBI:456215"/>
        <dbReference type="EC" id="6.1.1.12"/>
    </reaction>
</comment>
<keyword evidence="5" id="KW-0436">Ligase</keyword>
<dbReference type="InterPro" id="IPR045864">
    <property type="entry name" value="aa-tRNA-synth_II/BPL/LPL"/>
</dbReference>
<feature type="region of interest" description="Disordered" evidence="11">
    <location>
        <begin position="1"/>
        <end position="64"/>
    </location>
</feature>
<dbReference type="Proteomes" id="UP001189429">
    <property type="component" value="Unassembled WGS sequence"/>
</dbReference>
<reference evidence="13" key="1">
    <citation type="submission" date="2023-10" db="EMBL/GenBank/DDBJ databases">
        <authorList>
            <person name="Chen Y."/>
            <person name="Shah S."/>
            <person name="Dougan E. K."/>
            <person name="Thang M."/>
            <person name="Chan C."/>
        </authorList>
    </citation>
    <scope>NUCLEOTIDE SEQUENCE [LARGE SCALE GENOMIC DNA]</scope>
</reference>
<evidence type="ECO:0000256" key="10">
    <source>
        <dbReference type="ARBA" id="ARBA00047904"/>
    </source>
</evidence>
<evidence type="ECO:0000313" key="14">
    <source>
        <dbReference type="Proteomes" id="UP001189429"/>
    </source>
</evidence>
<keyword evidence="8" id="KW-0648">Protein biosynthesis</keyword>
<evidence type="ECO:0000256" key="2">
    <source>
        <dbReference type="ARBA" id="ARBA00005312"/>
    </source>
</evidence>
<evidence type="ECO:0000256" key="11">
    <source>
        <dbReference type="SAM" id="MobiDB-lite"/>
    </source>
</evidence>
<dbReference type="InterPro" id="IPR004364">
    <property type="entry name" value="Aa-tRNA-synt_II"/>
</dbReference>
<dbReference type="EC" id="6.1.1.12" evidence="3"/>
<protein>
    <recommendedName>
        <fullName evidence="3">aspartate--tRNA ligase</fullName>
        <ecNumber evidence="3">6.1.1.12</ecNumber>
    </recommendedName>
</protein>
<keyword evidence="7" id="KW-0067">ATP-binding</keyword>
<keyword evidence="9" id="KW-0030">Aminoacyl-tRNA synthetase</keyword>
<dbReference type="InterPro" id="IPR002312">
    <property type="entry name" value="Asp/Asn-tRNA-synth_IIb"/>
</dbReference>
<name>A0ABN9U7X1_9DINO</name>
<dbReference type="PROSITE" id="PS50862">
    <property type="entry name" value="AA_TRNA_LIGASE_II"/>
    <property type="match status" value="1"/>
</dbReference>
<evidence type="ECO:0000256" key="5">
    <source>
        <dbReference type="ARBA" id="ARBA00022598"/>
    </source>
</evidence>
<keyword evidence="4" id="KW-0963">Cytoplasm</keyword>
<evidence type="ECO:0000259" key="12">
    <source>
        <dbReference type="PROSITE" id="PS50862"/>
    </source>
</evidence>
<evidence type="ECO:0000313" key="13">
    <source>
        <dbReference type="EMBL" id="CAK0854600.1"/>
    </source>
</evidence>
<keyword evidence="6" id="KW-0547">Nucleotide-binding</keyword>
<evidence type="ECO:0000256" key="7">
    <source>
        <dbReference type="ARBA" id="ARBA00022840"/>
    </source>
</evidence>
<organism evidence="13 14">
    <name type="scientific">Prorocentrum cordatum</name>
    <dbReference type="NCBI Taxonomy" id="2364126"/>
    <lineage>
        <taxon>Eukaryota</taxon>
        <taxon>Sar</taxon>
        <taxon>Alveolata</taxon>
        <taxon>Dinophyceae</taxon>
        <taxon>Prorocentrales</taxon>
        <taxon>Prorocentraceae</taxon>
        <taxon>Prorocentrum</taxon>
    </lineage>
</organism>
<dbReference type="PRINTS" id="PR01042">
    <property type="entry name" value="TRNASYNTHASP"/>
</dbReference>
<gene>
    <name evidence="13" type="ORF">PCOR1329_LOCUS45641</name>
</gene>
<proteinExistence type="inferred from homology"/>
<accession>A0ABN9U7X1</accession>
<evidence type="ECO:0000256" key="3">
    <source>
        <dbReference type="ARBA" id="ARBA00012841"/>
    </source>
</evidence>